<dbReference type="EMBL" id="JBHLVF010000045">
    <property type="protein sequence ID" value="MFC0395695.1"/>
    <property type="molecule type" value="Genomic_DNA"/>
</dbReference>
<organism evidence="1 2">
    <name type="scientific">Paenibacillus mendelii</name>
    <dbReference type="NCBI Taxonomy" id="206163"/>
    <lineage>
        <taxon>Bacteria</taxon>
        <taxon>Bacillati</taxon>
        <taxon>Bacillota</taxon>
        <taxon>Bacilli</taxon>
        <taxon>Bacillales</taxon>
        <taxon>Paenibacillaceae</taxon>
        <taxon>Paenibacillus</taxon>
    </lineage>
</organism>
<comment type="caution">
    <text evidence="1">The sequence shown here is derived from an EMBL/GenBank/DDBJ whole genome shotgun (WGS) entry which is preliminary data.</text>
</comment>
<protein>
    <submittedName>
        <fullName evidence="1">Uncharacterized protein</fullName>
    </submittedName>
</protein>
<keyword evidence="2" id="KW-1185">Reference proteome</keyword>
<gene>
    <name evidence="1" type="ORF">ACFFJ8_30535</name>
</gene>
<sequence>MITDNDELNLAELQQCTSELTTRLFDHPVISSFMSRNDRAQLVKTYYLNPSSENRNKLNTAFRKYFFSLRFTKYIASLIKYSKVDYYRKVRRNQGRELAILDKSITEDEEIALGESYPLCIPYVTCHK</sequence>
<reference evidence="1 2" key="1">
    <citation type="submission" date="2024-09" db="EMBL/GenBank/DDBJ databases">
        <authorList>
            <person name="Sun Q."/>
            <person name="Mori K."/>
        </authorList>
    </citation>
    <scope>NUCLEOTIDE SEQUENCE [LARGE SCALE GENOMIC DNA]</scope>
    <source>
        <strain evidence="1 2">CCM 4839</strain>
    </source>
</reference>
<name>A0ABV6JLM3_9BACL</name>
<accession>A0ABV6JLM3</accession>
<dbReference type="Proteomes" id="UP001589818">
    <property type="component" value="Unassembled WGS sequence"/>
</dbReference>
<proteinExistence type="predicted"/>
<evidence type="ECO:0000313" key="2">
    <source>
        <dbReference type="Proteomes" id="UP001589818"/>
    </source>
</evidence>
<evidence type="ECO:0000313" key="1">
    <source>
        <dbReference type="EMBL" id="MFC0395695.1"/>
    </source>
</evidence>
<dbReference type="RefSeq" id="WP_204822861.1">
    <property type="nucleotide sequence ID" value="NZ_JANHOF010000048.1"/>
</dbReference>